<dbReference type="OrthoDB" id="9771966at2"/>
<dbReference type="Pfam" id="PF01663">
    <property type="entry name" value="Phosphodiest"/>
    <property type="match status" value="1"/>
</dbReference>
<dbReference type="Gene3D" id="3.40.720.10">
    <property type="entry name" value="Alkaline Phosphatase, subunit A"/>
    <property type="match status" value="1"/>
</dbReference>
<dbReference type="SUPFAM" id="SSF53649">
    <property type="entry name" value="Alkaline phosphatase-like"/>
    <property type="match status" value="1"/>
</dbReference>
<organism evidence="1 2">
    <name type="scientific">Marinomonas spartinae</name>
    <dbReference type="NCBI Taxonomy" id="1792290"/>
    <lineage>
        <taxon>Bacteria</taxon>
        <taxon>Pseudomonadati</taxon>
        <taxon>Pseudomonadota</taxon>
        <taxon>Gammaproteobacteria</taxon>
        <taxon>Oceanospirillales</taxon>
        <taxon>Oceanospirillaceae</taxon>
        <taxon>Marinomonas</taxon>
    </lineage>
</organism>
<sequence>MSRRVIYIVLDGLSDLVAREHMGYLLALTEANIATHYTISCELPGISRPLYECLLTGATPVESGVLHNQVVRLSNQTSLFDLARSQGKTTAAAAYHWVSELYNNAPYDPVRDRITCAPSLPIQYGMFYHKDHYPDDHLFLDAEYLRRTYDPDLLLIHPMNIDDAGHKFAFDSKQYRNQARMTDGILSNWLPSWLEQGYQIVITADHGMNNDYSHGGILPEERQVPLFVMGEVFSHDKFASPKQTQLCGLVADILKLPHDKPNCRTMLKDTP</sequence>
<evidence type="ECO:0000313" key="1">
    <source>
        <dbReference type="EMBL" id="SBS25327.1"/>
    </source>
</evidence>
<protein>
    <submittedName>
        <fullName evidence="1">Type I phosphodiesterase / nucleotide pyrophosphatase</fullName>
    </submittedName>
</protein>
<dbReference type="STRING" id="1792290.MSP8886_00243"/>
<evidence type="ECO:0000313" key="2">
    <source>
        <dbReference type="Proteomes" id="UP000092544"/>
    </source>
</evidence>
<dbReference type="InterPro" id="IPR002591">
    <property type="entry name" value="Phosphodiest/P_Trfase"/>
</dbReference>
<dbReference type="Proteomes" id="UP000092544">
    <property type="component" value="Unassembled WGS sequence"/>
</dbReference>
<keyword evidence="2" id="KW-1185">Reference proteome</keyword>
<dbReference type="AlphaFoldDB" id="A0A1A8T143"/>
<reference evidence="1 2" key="1">
    <citation type="submission" date="2016-06" db="EMBL/GenBank/DDBJ databases">
        <authorList>
            <person name="Kjaerup R.B."/>
            <person name="Dalgaard T.S."/>
            <person name="Juul-Madsen H.R."/>
        </authorList>
    </citation>
    <scope>NUCLEOTIDE SEQUENCE [LARGE SCALE GENOMIC DNA]</scope>
    <source>
        <strain evidence="1 2">CECT 8886</strain>
    </source>
</reference>
<dbReference type="EMBL" id="FLOB01000001">
    <property type="protein sequence ID" value="SBS25327.1"/>
    <property type="molecule type" value="Genomic_DNA"/>
</dbReference>
<name>A0A1A8T143_9GAMM</name>
<dbReference type="RefSeq" id="WP_067011884.1">
    <property type="nucleotide sequence ID" value="NZ_FLOB01000001.1"/>
</dbReference>
<proteinExistence type="predicted"/>
<dbReference type="InterPro" id="IPR017850">
    <property type="entry name" value="Alkaline_phosphatase_core_sf"/>
</dbReference>
<gene>
    <name evidence="1" type="ORF">MSP8886_00243</name>
</gene>
<accession>A0A1A8T143</accession>